<comment type="pathway">
    <text evidence="2 13">Glycolipid biosynthesis; glycosylphosphatidylinositol-anchor biosynthesis.</text>
</comment>
<keyword evidence="5 13" id="KW-0337">GPI-anchor biosynthesis</keyword>
<evidence type="ECO:0000256" key="1">
    <source>
        <dbReference type="ARBA" id="ARBA00004477"/>
    </source>
</evidence>
<keyword evidence="8 13" id="KW-0812">Transmembrane</keyword>
<dbReference type="AlphaFoldDB" id="A0A9P5YKU6"/>
<proteinExistence type="inferred from homology"/>
<feature type="transmembrane region" description="Helical" evidence="13">
    <location>
        <begin position="448"/>
        <end position="471"/>
    </location>
</feature>
<dbReference type="GO" id="GO:0051751">
    <property type="term" value="F:alpha-1,4-mannosyltransferase activity"/>
    <property type="evidence" value="ECO:0007669"/>
    <property type="project" value="InterPro"/>
</dbReference>
<evidence type="ECO:0000256" key="9">
    <source>
        <dbReference type="ARBA" id="ARBA00022824"/>
    </source>
</evidence>
<reference evidence="15" key="1">
    <citation type="submission" date="2020-11" db="EMBL/GenBank/DDBJ databases">
        <authorList>
            <consortium name="DOE Joint Genome Institute"/>
            <person name="Ahrendt S."/>
            <person name="Riley R."/>
            <person name="Andreopoulos W."/>
            <person name="Labutti K."/>
            <person name="Pangilinan J."/>
            <person name="Ruiz-Duenas F.J."/>
            <person name="Barrasa J.M."/>
            <person name="Sanchez-Garcia M."/>
            <person name="Camarero S."/>
            <person name="Miyauchi S."/>
            <person name="Serrano A."/>
            <person name="Linde D."/>
            <person name="Babiker R."/>
            <person name="Drula E."/>
            <person name="Ayuso-Fernandez I."/>
            <person name="Pacheco R."/>
            <person name="Padilla G."/>
            <person name="Ferreira P."/>
            <person name="Barriuso J."/>
            <person name="Kellner H."/>
            <person name="Castanera R."/>
            <person name="Alfaro M."/>
            <person name="Ramirez L."/>
            <person name="Pisabarro A.G."/>
            <person name="Kuo A."/>
            <person name="Tritt A."/>
            <person name="Lipzen A."/>
            <person name="He G."/>
            <person name="Yan M."/>
            <person name="Ng V."/>
            <person name="Cullen D."/>
            <person name="Martin F."/>
            <person name="Rosso M.-N."/>
            <person name="Henrissat B."/>
            <person name="Hibbett D."/>
            <person name="Martinez A.T."/>
            <person name="Grigoriev I.V."/>
        </authorList>
    </citation>
    <scope>NUCLEOTIDE SEQUENCE</scope>
    <source>
        <strain evidence="15">CBS 247.69</strain>
    </source>
</reference>
<dbReference type="Pfam" id="PF05007">
    <property type="entry name" value="Mannosyl_trans"/>
    <property type="match status" value="1"/>
</dbReference>
<keyword evidence="16" id="KW-1185">Reference proteome</keyword>
<evidence type="ECO:0000256" key="8">
    <source>
        <dbReference type="ARBA" id="ARBA00022692"/>
    </source>
</evidence>
<evidence type="ECO:0000313" key="16">
    <source>
        <dbReference type="Proteomes" id="UP000807353"/>
    </source>
</evidence>
<organism evidence="15 16">
    <name type="scientific">Collybia nuda</name>
    <dbReference type="NCBI Taxonomy" id="64659"/>
    <lineage>
        <taxon>Eukaryota</taxon>
        <taxon>Fungi</taxon>
        <taxon>Dikarya</taxon>
        <taxon>Basidiomycota</taxon>
        <taxon>Agaricomycotina</taxon>
        <taxon>Agaricomycetes</taxon>
        <taxon>Agaricomycetidae</taxon>
        <taxon>Agaricales</taxon>
        <taxon>Tricholomatineae</taxon>
        <taxon>Clitocybaceae</taxon>
        <taxon>Collybia</taxon>
    </lineage>
</organism>
<comment type="function">
    <text evidence="12 13">Mannosyltransferase involved in glycosylphosphatidylinositol-anchor biosynthesis. Transfers the first alpha-1,4-mannose to GlcN-acyl-PI during GPI precursor assembly. Required for cell wall integrity.</text>
</comment>
<comment type="subcellular location">
    <subcellularLocation>
        <location evidence="1 13">Endoplasmic reticulum membrane</location>
        <topology evidence="1 13">Multi-pass membrane protein</topology>
    </subcellularLocation>
</comment>
<keyword evidence="7 13" id="KW-0808">Transferase</keyword>
<keyword evidence="11 13" id="KW-0472">Membrane</keyword>
<feature type="transmembrane region" description="Helical" evidence="13">
    <location>
        <begin position="377"/>
        <end position="404"/>
    </location>
</feature>
<dbReference type="PANTHER" id="PTHR12886:SF0">
    <property type="entry name" value="GPI MANNOSYLTRANSFERASE 1"/>
    <property type="match status" value="1"/>
</dbReference>
<evidence type="ECO:0000256" key="11">
    <source>
        <dbReference type="ARBA" id="ARBA00023136"/>
    </source>
</evidence>
<dbReference type="EMBL" id="MU150230">
    <property type="protein sequence ID" value="KAF9469430.1"/>
    <property type="molecule type" value="Genomic_DNA"/>
</dbReference>
<keyword evidence="9 13" id="KW-0256">Endoplasmic reticulum</keyword>
<dbReference type="Proteomes" id="UP000807353">
    <property type="component" value="Unassembled WGS sequence"/>
</dbReference>
<evidence type="ECO:0000313" key="15">
    <source>
        <dbReference type="EMBL" id="KAF9469430.1"/>
    </source>
</evidence>
<evidence type="ECO:0000256" key="3">
    <source>
        <dbReference type="ARBA" id="ARBA00011071"/>
    </source>
</evidence>
<comment type="caution">
    <text evidence="15">The sequence shown here is derived from an EMBL/GenBank/DDBJ whole genome shotgun (WGS) entry which is preliminary data.</text>
</comment>
<evidence type="ECO:0000256" key="6">
    <source>
        <dbReference type="ARBA" id="ARBA00022676"/>
    </source>
</evidence>
<evidence type="ECO:0000256" key="7">
    <source>
        <dbReference type="ARBA" id="ARBA00022679"/>
    </source>
</evidence>
<gene>
    <name evidence="15" type="ORF">BDZ94DRAFT_1207683</name>
</gene>
<feature type="transmembrane region" description="Helical" evidence="13">
    <location>
        <begin position="235"/>
        <end position="252"/>
    </location>
</feature>
<feature type="transmembrane region" description="Helical" evidence="13">
    <location>
        <begin position="273"/>
        <end position="295"/>
    </location>
</feature>
<dbReference type="InterPro" id="IPR007704">
    <property type="entry name" value="PIG-M"/>
</dbReference>
<evidence type="ECO:0000256" key="12">
    <source>
        <dbReference type="ARBA" id="ARBA00025399"/>
    </source>
</evidence>
<evidence type="ECO:0000256" key="5">
    <source>
        <dbReference type="ARBA" id="ARBA00022502"/>
    </source>
</evidence>
<protein>
    <recommendedName>
        <fullName evidence="4 13">GPI mannosyltransferase 1</fullName>
        <ecNumber evidence="13">2.4.1.-</ecNumber>
    </recommendedName>
    <alternativeName>
        <fullName evidence="13">GPI mannosyltransferase I</fullName>
    </alternativeName>
</protein>
<accession>A0A9P5YKU6</accession>
<feature type="transmembrane region" description="Helical" evidence="13">
    <location>
        <begin position="352"/>
        <end position="370"/>
    </location>
</feature>
<name>A0A9P5YKU6_9AGAR</name>
<dbReference type="GO" id="GO:0006506">
    <property type="term" value="P:GPI anchor biosynthetic process"/>
    <property type="evidence" value="ECO:0007669"/>
    <property type="project" value="UniProtKB-KW"/>
</dbReference>
<feature type="transmembrane region" description="Helical" evidence="13">
    <location>
        <begin position="416"/>
        <end position="436"/>
    </location>
</feature>
<dbReference type="GO" id="GO:1990529">
    <property type="term" value="C:glycosylphosphatidylinositol-mannosyltransferase I complex"/>
    <property type="evidence" value="ECO:0007669"/>
    <property type="project" value="TreeGrafter"/>
</dbReference>
<feature type="transmembrane region" description="Helical" evidence="13">
    <location>
        <begin position="12"/>
        <end position="32"/>
    </location>
</feature>
<evidence type="ECO:0000256" key="2">
    <source>
        <dbReference type="ARBA" id="ARBA00004687"/>
    </source>
</evidence>
<sequence>MPSTSSSRLLSLPSFPTILAASAVLRIALIIYSEWHDQHSVVKYTDVDYRVFSDAAHFLLNPGTGNINRAQGPLNTILESLGFGWKANIGDPYTRETYRYTPLLALLLTPNAWLPSFGKYLFAACDLLNGILIYRLLVSEILPQVDAKSTTLQKSNPSPETQPPTTTTATTTNLITRRATLYTALHLLNPLVFTISTRGSSEALLASFVLLALYAGLKGRWVYAGVLLGLGVHWKIYPVVYGVGCLGVVGASESEKNESRVWAYVKTLVNWKTIRFAAAGAGAYLLLSGACYLVWGYPFLYESYLYHLHRLDHRHNFSPYFYLTYLTYPMRNGTVAATLDSGALSRLARSPLVSFVPQMGLTIGTGLLFGRRRQDMVFTWFVQTVVFVLFNKVCTSQYFLWYLLLLPLLLPHLRTTSMWGAAYTAVWAGTQGLWLSEAYQLEFLGARVFWGVWVRGCIYVLGNAWVLAGVIGDYMV</sequence>
<feature type="compositionally biased region" description="Polar residues" evidence="14">
    <location>
        <begin position="149"/>
        <end position="159"/>
    </location>
</feature>
<dbReference type="OrthoDB" id="1741594at2759"/>
<evidence type="ECO:0000256" key="13">
    <source>
        <dbReference type="RuleBase" id="RU365064"/>
    </source>
</evidence>
<dbReference type="GO" id="GO:0004376">
    <property type="term" value="F:GPI mannosyltransferase activity"/>
    <property type="evidence" value="ECO:0007669"/>
    <property type="project" value="InterPro"/>
</dbReference>
<dbReference type="PANTHER" id="PTHR12886">
    <property type="entry name" value="PIG-M MANNOSYLTRANSFERASE"/>
    <property type="match status" value="1"/>
</dbReference>
<evidence type="ECO:0000256" key="4">
    <source>
        <dbReference type="ARBA" id="ARBA00013797"/>
    </source>
</evidence>
<dbReference type="EC" id="2.4.1.-" evidence="13"/>
<comment type="similarity">
    <text evidence="3 13">Belongs to the PIGM family.</text>
</comment>
<keyword evidence="10 13" id="KW-1133">Transmembrane helix</keyword>
<evidence type="ECO:0000256" key="14">
    <source>
        <dbReference type="SAM" id="MobiDB-lite"/>
    </source>
</evidence>
<feature type="transmembrane region" description="Helical" evidence="13">
    <location>
        <begin position="203"/>
        <end position="223"/>
    </location>
</feature>
<dbReference type="GO" id="GO:0005789">
    <property type="term" value="C:endoplasmic reticulum membrane"/>
    <property type="evidence" value="ECO:0007669"/>
    <property type="project" value="UniProtKB-SubCell"/>
</dbReference>
<evidence type="ECO:0000256" key="10">
    <source>
        <dbReference type="ARBA" id="ARBA00022989"/>
    </source>
</evidence>
<feature type="region of interest" description="Disordered" evidence="14">
    <location>
        <begin position="149"/>
        <end position="170"/>
    </location>
</feature>
<keyword evidence="6 13" id="KW-0328">Glycosyltransferase</keyword>